<feature type="transmembrane region" description="Helical" evidence="1">
    <location>
        <begin position="30"/>
        <end position="50"/>
    </location>
</feature>
<feature type="transmembrane region" description="Helical" evidence="1">
    <location>
        <begin position="57"/>
        <end position="78"/>
    </location>
</feature>
<dbReference type="InterPro" id="IPR007165">
    <property type="entry name" value="Phage_holin_4_2"/>
</dbReference>
<sequence>MQLILRWLLNALALLLVAYLLPGFEVSSFYTALIVALVLGIVNAIIKPVLILLTLPITILTLGLFTLVINALLIWFVASFIEGFSIDGFTTALLGGVILWVISWLTNGITRK</sequence>
<keyword evidence="1" id="KW-0472">Membrane</keyword>
<keyword evidence="1" id="KW-1133">Transmembrane helix</keyword>
<organism evidence="2 3">
    <name type="scientific">Candidatus Kerfeldbacteria bacterium RIFCSPLOWO2_01_FULL_48_11</name>
    <dbReference type="NCBI Taxonomy" id="1798543"/>
    <lineage>
        <taxon>Bacteria</taxon>
        <taxon>Candidatus Kerfeldiibacteriota</taxon>
    </lineage>
</organism>
<dbReference type="STRING" id="1798543.A2898_02715"/>
<dbReference type="PANTHER" id="PTHR37309">
    <property type="entry name" value="SLR0284 PROTEIN"/>
    <property type="match status" value="1"/>
</dbReference>
<evidence type="ECO:0000313" key="3">
    <source>
        <dbReference type="Proteomes" id="UP000179164"/>
    </source>
</evidence>
<dbReference type="AlphaFoldDB" id="A0A1G2B4N0"/>
<feature type="transmembrane region" description="Helical" evidence="1">
    <location>
        <begin position="7"/>
        <end position="24"/>
    </location>
</feature>
<evidence type="ECO:0000256" key="1">
    <source>
        <dbReference type="SAM" id="Phobius"/>
    </source>
</evidence>
<dbReference type="PANTHER" id="PTHR37309:SF1">
    <property type="entry name" value="SLR0284 PROTEIN"/>
    <property type="match status" value="1"/>
</dbReference>
<evidence type="ECO:0008006" key="4">
    <source>
        <dbReference type="Google" id="ProtNLM"/>
    </source>
</evidence>
<accession>A0A1G2B4N0</accession>
<reference evidence="2 3" key="1">
    <citation type="journal article" date="2016" name="Nat. Commun.">
        <title>Thousands of microbial genomes shed light on interconnected biogeochemical processes in an aquifer system.</title>
        <authorList>
            <person name="Anantharaman K."/>
            <person name="Brown C.T."/>
            <person name="Hug L.A."/>
            <person name="Sharon I."/>
            <person name="Castelle C.J."/>
            <person name="Probst A.J."/>
            <person name="Thomas B.C."/>
            <person name="Singh A."/>
            <person name="Wilkins M.J."/>
            <person name="Karaoz U."/>
            <person name="Brodie E.L."/>
            <person name="Williams K.H."/>
            <person name="Hubbard S.S."/>
            <person name="Banfield J.F."/>
        </authorList>
    </citation>
    <scope>NUCLEOTIDE SEQUENCE [LARGE SCALE GENOMIC DNA]</scope>
</reference>
<name>A0A1G2B4N0_9BACT</name>
<evidence type="ECO:0000313" key="2">
    <source>
        <dbReference type="EMBL" id="OGY83160.1"/>
    </source>
</evidence>
<comment type="caution">
    <text evidence="2">The sequence shown here is derived from an EMBL/GenBank/DDBJ whole genome shotgun (WGS) entry which is preliminary data.</text>
</comment>
<dbReference type="Proteomes" id="UP000179164">
    <property type="component" value="Unassembled WGS sequence"/>
</dbReference>
<dbReference type="EMBL" id="MHKE01000015">
    <property type="protein sequence ID" value="OGY83160.1"/>
    <property type="molecule type" value="Genomic_DNA"/>
</dbReference>
<proteinExistence type="predicted"/>
<keyword evidence="1" id="KW-0812">Transmembrane</keyword>
<gene>
    <name evidence="2" type="ORF">A2898_02715</name>
</gene>
<feature type="transmembrane region" description="Helical" evidence="1">
    <location>
        <begin position="84"/>
        <end position="106"/>
    </location>
</feature>
<dbReference type="Pfam" id="PF04020">
    <property type="entry name" value="Phage_holin_4_2"/>
    <property type="match status" value="1"/>
</dbReference>
<protein>
    <recommendedName>
        <fullName evidence="4">Phage holin family protein</fullName>
    </recommendedName>
</protein>